<comment type="similarity">
    <text evidence="1 2">Belongs to the metallophosphoesterase superfamily. YfcE family.</text>
</comment>
<dbReference type="InterPro" id="IPR029052">
    <property type="entry name" value="Metallo-depent_PP-like"/>
</dbReference>
<dbReference type="AlphaFoldDB" id="A0A0U1KXE6"/>
<accession>A0A0U1KXE6</accession>
<evidence type="ECO:0000256" key="2">
    <source>
        <dbReference type="RuleBase" id="RU362039"/>
    </source>
</evidence>
<keyword evidence="2" id="KW-0479">Metal-binding</keyword>
<dbReference type="SUPFAM" id="SSF56300">
    <property type="entry name" value="Metallo-dependent phosphatases"/>
    <property type="match status" value="1"/>
</dbReference>
<organism evidence="4 5">
    <name type="scientific">Sporomusa ovata</name>
    <dbReference type="NCBI Taxonomy" id="2378"/>
    <lineage>
        <taxon>Bacteria</taxon>
        <taxon>Bacillati</taxon>
        <taxon>Bacillota</taxon>
        <taxon>Negativicutes</taxon>
        <taxon>Selenomonadales</taxon>
        <taxon>Sporomusaceae</taxon>
        <taxon>Sporomusa</taxon>
    </lineage>
</organism>
<evidence type="ECO:0000256" key="1">
    <source>
        <dbReference type="ARBA" id="ARBA00008950"/>
    </source>
</evidence>
<dbReference type="Proteomes" id="UP000049855">
    <property type="component" value="Unassembled WGS sequence"/>
</dbReference>
<feature type="domain" description="Calcineurin-like phosphoesterase" evidence="3">
    <location>
        <begin position="1"/>
        <end position="147"/>
    </location>
</feature>
<dbReference type="GO" id="GO:0016787">
    <property type="term" value="F:hydrolase activity"/>
    <property type="evidence" value="ECO:0007669"/>
    <property type="project" value="UniProtKB-UniRule"/>
</dbReference>
<dbReference type="Pfam" id="PF12850">
    <property type="entry name" value="Metallophos_2"/>
    <property type="match status" value="1"/>
</dbReference>
<dbReference type="InterPro" id="IPR000979">
    <property type="entry name" value="Phosphodiesterase_MJ0936/Vps29"/>
</dbReference>
<dbReference type="GO" id="GO:0046872">
    <property type="term" value="F:metal ion binding"/>
    <property type="evidence" value="ECO:0007669"/>
    <property type="project" value="UniProtKB-KW"/>
</dbReference>
<gene>
    <name evidence="4" type="ORF">SpAn4DRAFT_4997</name>
</gene>
<reference evidence="5" key="1">
    <citation type="submission" date="2015-03" db="EMBL/GenBank/DDBJ databases">
        <authorList>
            <person name="Nijsse Bart"/>
        </authorList>
    </citation>
    <scope>NUCLEOTIDE SEQUENCE [LARGE SCALE GENOMIC DNA]</scope>
</reference>
<dbReference type="NCBIfam" id="TIGR00040">
    <property type="entry name" value="yfcE"/>
    <property type="match status" value="1"/>
</dbReference>
<dbReference type="RefSeq" id="WP_021166928.1">
    <property type="nucleotide sequence ID" value="NZ_CTRP01000006.1"/>
</dbReference>
<name>A0A0U1KXE6_9FIRM</name>
<dbReference type="EC" id="3.1.4.-" evidence="2"/>
<dbReference type="CDD" id="cd00841">
    <property type="entry name" value="MPP_YfcE"/>
    <property type="match status" value="1"/>
</dbReference>
<dbReference type="InterPro" id="IPR041802">
    <property type="entry name" value="MPP_YfcE"/>
</dbReference>
<evidence type="ECO:0000313" key="5">
    <source>
        <dbReference type="Proteomes" id="UP000049855"/>
    </source>
</evidence>
<comment type="cofactor">
    <cofactor evidence="2">
        <name>a divalent metal cation</name>
        <dbReference type="ChEBI" id="CHEBI:60240"/>
    </cofactor>
</comment>
<protein>
    <recommendedName>
        <fullName evidence="2">Phosphoesterase</fullName>
        <ecNumber evidence="2">3.1.4.-</ecNumber>
    </recommendedName>
</protein>
<keyword evidence="5" id="KW-1185">Reference proteome</keyword>
<evidence type="ECO:0000259" key="3">
    <source>
        <dbReference type="Pfam" id="PF12850"/>
    </source>
</evidence>
<evidence type="ECO:0000313" key="4">
    <source>
        <dbReference type="EMBL" id="CQR71935.1"/>
    </source>
</evidence>
<sequence length="158" mass="17298">MRIGVVSDTHGDIVMLKKVIAAAGPVDQWLHAGDYYQDGLRLTELTSLPVTIVAGNCDRTNAALADEYVEVAGKTIWITHGHRYDVKHGMAQLVFWGKEYAASVVVFGHTHIPYNKWHEGILLLNPGSPRLPRGGSDPSFAILEIKENAAIEGTIIKL</sequence>
<dbReference type="InterPro" id="IPR024654">
    <property type="entry name" value="Calcineurin-like_PHP_lpxH"/>
</dbReference>
<dbReference type="Gene3D" id="3.60.21.10">
    <property type="match status" value="1"/>
</dbReference>
<dbReference type="PANTHER" id="PTHR11124">
    <property type="entry name" value="VACUOLAR SORTING PROTEIN VPS29"/>
    <property type="match status" value="1"/>
</dbReference>
<dbReference type="EMBL" id="CTRP01000006">
    <property type="protein sequence ID" value="CQR71935.1"/>
    <property type="molecule type" value="Genomic_DNA"/>
</dbReference>
<proteinExistence type="inferred from homology"/>